<accession>A0ABR1QSW1</accession>
<proteinExistence type="inferred from homology"/>
<comment type="caution">
    <text evidence="6">The sequence shown here is derived from an EMBL/GenBank/DDBJ whole genome shotgun (WGS) entry which is preliminary data.</text>
</comment>
<dbReference type="InterPro" id="IPR051601">
    <property type="entry name" value="Serine_prot/Carboxylest_S33"/>
</dbReference>
<feature type="non-terminal residue" evidence="6">
    <location>
        <position position="542"/>
    </location>
</feature>
<evidence type="ECO:0000256" key="2">
    <source>
        <dbReference type="ARBA" id="ARBA00022801"/>
    </source>
</evidence>
<feature type="domain" description="Peptidase S33 tripeptidyl aminopeptidase-like C-terminal" evidence="5">
    <location>
        <begin position="435"/>
        <end position="516"/>
    </location>
</feature>
<dbReference type="Pfam" id="PF08386">
    <property type="entry name" value="Abhydrolase_4"/>
    <property type="match status" value="1"/>
</dbReference>
<evidence type="ECO:0000259" key="4">
    <source>
        <dbReference type="Pfam" id="PF00561"/>
    </source>
</evidence>
<evidence type="ECO:0000256" key="1">
    <source>
        <dbReference type="ARBA" id="ARBA00010088"/>
    </source>
</evidence>
<keyword evidence="3" id="KW-0732">Signal</keyword>
<protein>
    <submittedName>
        <fullName evidence="6">Alpha/beta-hydrolase</fullName>
    </submittedName>
</protein>
<feature type="domain" description="AB hydrolase-1" evidence="4">
    <location>
        <begin position="87"/>
        <end position="271"/>
    </location>
</feature>
<dbReference type="GeneID" id="92069301"/>
<keyword evidence="7" id="KW-1185">Reference proteome</keyword>
<gene>
    <name evidence="6" type="ORF">PG986_000017</name>
</gene>
<feature type="chain" id="PRO_5046420162" evidence="3">
    <location>
        <begin position="22"/>
        <end position="542"/>
    </location>
</feature>
<dbReference type="InterPro" id="IPR000073">
    <property type="entry name" value="AB_hydrolase_1"/>
</dbReference>
<evidence type="ECO:0000313" key="7">
    <source>
        <dbReference type="Proteomes" id="UP001391051"/>
    </source>
</evidence>
<dbReference type="RefSeq" id="XP_066705132.1">
    <property type="nucleotide sequence ID" value="XM_066836239.1"/>
</dbReference>
<evidence type="ECO:0000259" key="5">
    <source>
        <dbReference type="Pfam" id="PF08386"/>
    </source>
</evidence>
<dbReference type="PANTHER" id="PTHR43248">
    <property type="entry name" value="2-SUCCINYL-6-HYDROXY-2,4-CYCLOHEXADIENE-1-CARBOXYLATE SYNTHASE"/>
    <property type="match status" value="1"/>
</dbReference>
<organism evidence="6 7">
    <name type="scientific">Apiospora aurea</name>
    <dbReference type="NCBI Taxonomy" id="335848"/>
    <lineage>
        <taxon>Eukaryota</taxon>
        <taxon>Fungi</taxon>
        <taxon>Dikarya</taxon>
        <taxon>Ascomycota</taxon>
        <taxon>Pezizomycotina</taxon>
        <taxon>Sordariomycetes</taxon>
        <taxon>Xylariomycetidae</taxon>
        <taxon>Amphisphaeriales</taxon>
        <taxon>Apiosporaceae</taxon>
        <taxon>Apiospora</taxon>
    </lineage>
</organism>
<feature type="signal peptide" evidence="3">
    <location>
        <begin position="1"/>
        <end position="21"/>
    </location>
</feature>
<dbReference type="PANTHER" id="PTHR43248:SF25">
    <property type="entry name" value="AB HYDROLASE-1 DOMAIN-CONTAINING PROTEIN-RELATED"/>
    <property type="match status" value="1"/>
</dbReference>
<dbReference type="Proteomes" id="UP001391051">
    <property type="component" value="Unassembled WGS sequence"/>
</dbReference>
<dbReference type="EMBL" id="JAQQWE010000001">
    <property type="protein sequence ID" value="KAK7965740.1"/>
    <property type="molecule type" value="Genomic_DNA"/>
</dbReference>
<keyword evidence="2" id="KW-0378">Hydrolase</keyword>
<dbReference type="InterPro" id="IPR029058">
    <property type="entry name" value="AB_hydrolase_fold"/>
</dbReference>
<evidence type="ECO:0000256" key="3">
    <source>
        <dbReference type="SAM" id="SignalP"/>
    </source>
</evidence>
<dbReference type="SUPFAM" id="SSF53474">
    <property type="entry name" value="alpha/beta-Hydrolases"/>
    <property type="match status" value="1"/>
</dbReference>
<dbReference type="InterPro" id="IPR013595">
    <property type="entry name" value="Pept_S33_TAP-like_C"/>
</dbReference>
<sequence length="542" mass="59722">MAVLVIAIACIWPVLVAQCVAQEPQIPLPSVDARLHWEHCGKAGHHALQCSQLDVPMDHSHKSSVETFTIPLIRMLAHNASATGDRHILFNPGGPGASGVRFLRSQAAHLNKLIGEGFHLLSFDPRGVGGSEPPASCYSSQAERADAFTNNPWHLQFQAGEMYSRAENKARACRDRMGEYGKYVNTPQTAADMNSILDAIGQSQMYYWGVSYGTILGQTYAHMFPDRVSRLVIDGVGDLENWYSAFNVLEESFTDTDQVFTGFAEECFKAREVCPLNAVNGRAFESASHLKTYIVEFLGGLDEEPVPVYLDSSRYGSITRRSVVSNGIFTALYRPASWPSLANNLAALVIGNSTPAYLAYSRPWVLDFLVDDSSIFVMMNDNQKTGARAPLHGTKPILNHTLSRSEMSYLVSRYQGTGFYDQASWSMPTTHGFRPRYYPDSPRVRTAEPMLVLSTTWDPVCPLSAAKKARASFEGAGLVEQKAYGHSTRSMPSLCTAKYVRQYFDEGVIPEPGATCNVDIEYFPAPVPPSATGLSNEDKELL</sequence>
<comment type="similarity">
    <text evidence="1">Belongs to the peptidase S33 family.</text>
</comment>
<name>A0ABR1QSW1_9PEZI</name>
<dbReference type="Gene3D" id="3.40.50.1820">
    <property type="entry name" value="alpha/beta hydrolase"/>
    <property type="match status" value="1"/>
</dbReference>
<dbReference type="Pfam" id="PF00561">
    <property type="entry name" value="Abhydrolase_1"/>
    <property type="match status" value="1"/>
</dbReference>
<reference evidence="6 7" key="1">
    <citation type="submission" date="2023-01" db="EMBL/GenBank/DDBJ databases">
        <title>Analysis of 21 Apiospora genomes using comparative genomics revels a genus with tremendous synthesis potential of carbohydrate active enzymes and secondary metabolites.</title>
        <authorList>
            <person name="Sorensen T."/>
        </authorList>
    </citation>
    <scope>NUCLEOTIDE SEQUENCE [LARGE SCALE GENOMIC DNA]</scope>
    <source>
        <strain evidence="6 7">CBS 24483</strain>
    </source>
</reference>
<evidence type="ECO:0000313" key="6">
    <source>
        <dbReference type="EMBL" id="KAK7965740.1"/>
    </source>
</evidence>